<dbReference type="Proteomes" id="UP000199045">
    <property type="component" value="Unassembled WGS sequence"/>
</dbReference>
<name>A0A1G7SE11_CHIFI</name>
<feature type="transmembrane region" description="Helical" evidence="1">
    <location>
        <begin position="38"/>
        <end position="55"/>
    </location>
</feature>
<evidence type="ECO:0000313" key="2">
    <source>
        <dbReference type="EMBL" id="SDG21315.1"/>
    </source>
</evidence>
<protein>
    <submittedName>
        <fullName evidence="2">Uncharacterized protein</fullName>
    </submittedName>
</protein>
<reference evidence="2 3" key="1">
    <citation type="submission" date="2016-10" db="EMBL/GenBank/DDBJ databases">
        <authorList>
            <person name="de Groot N.N."/>
        </authorList>
    </citation>
    <scope>NUCLEOTIDE SEQUENCE [LARGE SCALE GENOMIC DNA]</scope>
    <source>
        <strain evidence="2 3">DSM 527</strain>
    </source>
</reference>
<evidence type="ECO:0000256" key="1">
    <source>
        <dbReference type="SAM" id="Phobius"/>
    </source>
</evidence>
<dbReference type="OrthoDB" id="679095at2"/>
<sequence length="148" mass="17295">MRNHEIKLTNSLAAIITRCLLYATVTALLYIYMEQTRLMWILLIVFSVAAFYNWIRLIRREVILLIGNDGMKYEGKMIKWETIVDFETVTYQDSEAGNNTHLILNLSSSHLSVNINISKLNTNEKQIREWIEMYTTLPVDRGHRTVSI</sequence>
<keyword evidence="1" id="KW-0472">Membrane</keyword>
<feature type="transmembrane region" description="Helical" evidence="1">
    <location>
        <begin position="12"/>
        <end position="32"/>
    </location>
</feature>
<accession>A0A1G7SE11</accession>
<gene>
    <name evidence="2" type="ORF">SAMN04488121_103839</name>
</gene>
<keyword evidence="1" id="KW-0812">Transmembrane</keyword>
<proteinExistence type="predicted"/>
<organism evidence="2 3">
    <name type="scientific">Chitinophaga filiformis</name>
    <name type="common">Myxococcus filiformis</name>
    <name type="synonym">Flexibacter filiformis</name>
    <dbReference type="NCBI Taxonomy" id="104663"/>
    <lineage>
        <taxon>Bacteria</taxon>
        <taxon>Pseudomonadati</taxon>
        <taxon>Bacteroidota</taxon>
        <taxon>Chitinophagia</taxon>
        <taxon>Chitinophagales</taxon>
        <taxon>Chitinophagaceae</taxon>
        <taxon>Chitinophaga</taxon>
    </lineage>
</organism>
<dbReference type="RefSeq" id="WP_089833686.1">
    <property type="nucleotide sequence ID" value="NZ_FNBN01000003.1"/>
</dbReference>
<keyword evidence="1" id="KW-1133">Transmembrane helix</keyword>
<dbReference type="AlphaFoldDB" id="A0A1G7SE11"/>
<evidence type="ECO:0000313" key="3">
    <source>
        <dbReference type="Proteomes" id="UP000199045"/>
    </source>
</evidence>
<dbReference type="EMBL" id="FNBN01000003">
    <property type="protein sequence ID" value="SDG21315.1"/>
    <property type="molecule type" value="Genomic_DNA"/>
</dbReference>